<dbReference type="Gene3D" id="1.10.287.310">
    <property type="match status" value="1"/>
</dbReference>
<dbReference type="CDD" id="cd00427">
    <property type="entry name" value="Ribosomal_L29_HIP"/>
    <property type="match status" value="1"/>
</dbReference>
<dbReference type="InterPro" id="IPR036049">
    <property type="entry name" value="Ribosomal_uL29_sf"/>
</dbReference>
<dbReference type="SUPFAM" id="SSF46561">
    <property type="entry name" value="Ribosomal protein L29 (L29p)"/>
    <property type="match status" value="1"/>
</dbReference>
<dbReference type="OrthoDB" id="9815192at2"/>
<dbReference type="PROSITE" id="PS00579">
    <property type="entry name" value="RIBOSOMAL_L29"/>
    <property type="match status" value="1"/>
</dbReference>
<gene>
    <name evidence="5" type="primary">rpmC</name>
    <name evidence="7" type="ORF">E4650_02445</name>
    <name evidence="6" type="ORF">SAMN04488588_0230</name>
</gene>
<keyword evidence="2 5" id="KW-0689">Ribosomal protein</keyword>
<dbReference type="Pfam" id="PF00831">
    <property type="entry name" value="Ribosomal_L29"/>
    <property type="match status" value="1"/>
</dbReference>
<dbReference type="PANTHER" id="PTHR10916">
    <property type="entry name" value="60S RIBOSOMAL PROTEIN L35/50S RIBOSOMAL PROTEIN L29"/>
    <property type="match status" value="1"/>
</dbReference>
<organism evidence="6 8">
    <name type="scientific">Geotoga petraea</name>
    <dbReference type="NCBI Taxonomy" id="28234"/>
    <lineage>
        <taxon>Bacteria</taxon>
        <taxon>Thermotogati</taxon>
        <taxon>Thermotogota</taxon>
        <taxon>Thermotogae</taxon>
        <taxon>Petrotogales</taxon>
        <taxon>Petrotogaceae</taxon>
        <taxon>Geotoga</taxon>
    </lineage>
</organism>
<dbReference type="Proteomes" id="UP000297288">
    <property type="component" value="Unassembled WGS sequence"/>
</dbReference>
<dbReference type="Proteomes" id="UP000199322">
    <property type="component" value="Unassembled WGS sequence"/>
</dbReference>
<proteinExistence type="inferred from homology"/>
<protein>
    <recommendedName>
        <fullName evidence="4 5">Large ribosomal subunit protein uL29</fullName>
    </recommendedName>
</protein>
<reference evidence="6 8" key="1">
    <citation type="submission" date="2016-10" db="EMBL/GenBank/DDBJ databases">
        <authorList>
            <person name="de Groot N.N."/>
        </authorList>
    </citation>
    <scope>NUCLEOTIDE SEQUENCE [LARGE SCALE GENOMIC DNA]</scope>
    <source>
        <strain evidence="6 8">WG14</strain>
    </source>
</reference>
<dbReference type="InterPro" id="IPR050063">
    <property type="entry name" value="Ribosomal_protein_uL29"/>
</dbReference>
<dbReference type="GO" id="GO:0022625">
    <property type="term" value="C:cytosolic large ribosomal subunit"/>
    <property type="evidence" value="ECO:0007669"/>
    <property type="project" value="TreeGrafter"/>
</dbReference>
<evidence type="ECO:0000256" key="3">
    <source>
        <dbReference type="ARBA" id="ARBA00023274"/>
    </source>
</evidence>
<dbReference type="EMBL" id="FMYV01000001">
    <property type="protein sequence ID" value="SDC00986.1"/>
    <property type="molecule type" value="Genomic_DNA"/>
</dbReference>
<dbReference type="GO" id="GO:0003735">
    <property type="term" value="F:structural constituent of ribosome"/>
    <property type="evidence" value="ECO:0007669"/>
    <property type="project" value="InterPro"/>
</dbReference>
<evidence type="ECO:0000313" key="8">
    <source>
        <dbReference type="Proteomes" id="UP000199322"/>
    </source>
</evidence>
<evidence type="ECO:0000256" key="2">
    <source>
        <dbReference type="ARBA" id="ARBA00022980"/>
    </source>
</evidence>
<keyword evidence="3 5" id="KW-0687">Ribonucleoprotein</keyword>
<sequence length="66" mass="7892">MKVAELRNLTDVELTQKFEDTKKKLFELRFQAEMGQLTNTSSIKEVRRDIARIKTILRERELGIRR</sequence>
<evidence type="ECO:0000313" key="9">
    <source>
        <dbReference type="Proteomes" id="UP000297288"/>
    </source>
</evidence>
<dbReference type="FunFam" id="1.10.287.310:FF:000001">
    <property type="entry name" value="50S ribosomal protein L29"/>
    <property type="match status" value="1"/>
</dbReference>
<dbReference type="STRING" id="28234.SAMN04488588_0230"/>
<dbReference type="InterPro" id="IPR018254">
    <property type="entry name" value="Ribosomal_uL29_CS"/>
</dbReference>
<comment type="similarity">
    <text evidence="1 5">Belongs to the universal ribosomal protein uL29 family.</text>
</comment>
<reference evidence="7 9" key="2">
    <citation type="submission" date="2019-04" db="EMBL/GenBank/DDBJ databases">
        <title>Draft genome sequence data and analysis of a Fermenting Bacterium, Geotoga petraea strain HO-Geo1, isolated from heavy-oil petroleum reservoir in Russia.</title>
        <authorList>
            <person name="Grouzdev D.S."/>
            <person name="Semenova E.M."/>
            <person name="Sokolova D.S."/>
            <person name="Tourova T.P."/>
            <person name="Poltaraus A.B."/>
            <person name="Nazina T.N."/>
        </authorList>
    </citation>
    <scope>NUCLEOTIDE SEQUENCE [LARGE SCALE GENOMIC DNA]</scope>
    <source>
        <strain evidence="7 9">HO-Geo1</strain>
    </source>
</reference>
<accession>A0A1G6I5F3</accession>
<dbReference type="EMBL" id="SRME01000001">
    <property type="protein sequence ID" value="TGG89074.1"/>
    <property type="molecule type" value="Genomic_DNA"/>
</dbReference>
<evidence type="ECO:0000313" key="7">
    <source>
        <dbReference type="EMBL" id="TGG89074.1"/>
    </source>
</evidence>
<dbReference type="GO" id="GO:0006412">
    <property type="term" value="P:translation"/>
    <property type="evidence" value="ECO:0007669"/>
    <property type="project" value="UniProtKB-UniRule"/>
</dbReference>
<dbReference type="AlphaFoldDB" id="A0A1G6I5F3"/>
<evidence type="ECO:0000256" key="4">
    <source>
        <dbReference type="ARBA" id="ARBA00035204"/>
    </source>
</evidence>
<evidence type="ECO:0000313" key="6">
    <source>
        <dbReference type="EMBL" id="SDC00986.1"/>
    </source>
</evidence>
<dbReference type="NCBIfam" id="TIGR00012">
    <property type="entry name" value="L29"/>
    <property type="match status" value="1"/>
</dbReference>
<dbReference type="PANTHER" id="PTHR10916:SF0">
    <property type="entry name" value="LARGE RIBOSOMAL SUBUNIT PROTEIN UL29C"/>
    <property type="match status" value="1"/>
</dbReference>
<name>A0A1G6I5F3_9BACT</name>
<keyword evidence="8" id="KW-1185">Reference proteome</keyword>
<dbReference type="InterPro" id="IPR001854">
    <property type="entry name" value="Ribosomal_uL29"/>
</dbReference>
<evidence type="ECO:0000256" key="5">
    <source>
        <dbReference type="HAMAP-Rule" id="MF_00374"/>
    </source>
</evidence>
<evidence type="ECO:0000256" key="1">
    <source>
        <dbReference type="ARBA" id="ARBA00009254"/>
    </source>
</evidence>
<dbReference type="HAMAP" id="MF_00374">
    <property type="entry name" value="Ribosomal_uL29"/>
    <property type="match status" value="1"/>
</dbReference>
<dbReference type="RefSeq" id="WP_091402029.1">
    <property type="nucleotide sequence ID" value="NZ_FMYV01000001.1"/>
</dbReference>